<dbReference type="InterPro" id="IPR029063">
    <property type="entry name" value="SAM-dependent_MTases_sf"/>
</dbReference>
<dbReference type="InterPro" id="IPR013216">
    <property type="entry name" value="Methyltransf_11"/>
</dbReference>
<keyword evidence="3" id="KW-1185">Reference proteome</keyword>
<dbReference type="GO" id="GO:0032259">
    <property type="term" value="P:methylation"/>
    <property type="evidence" value="ECO:0007669"/>
    <property type="project" value="UniProtKB-KW"/>
</dbReference>
<comment type="caution">
    <text evidence="2">The sequence shown here is derived from an EMBL/GenBank/DDBJ whole genome shotgun (WGS) entry which is preliminary data.</text>
</comment>
<feature type="domain" description="Methyltransferase type 11" evidence="1">
    <location>
        <begin position="92"/>
        <end position="143"/>
    </location>
</feature>
<dbReference type="PANTHER" id="PTHR43036:SF2">
    <property type="entry name" value="OS04G0481300 PROTEIN"/>
    <property type="match status" value="1"/>
</dbReference>
<dbReference type="Pfam" id="PF08241">
    <property type="entry name" value="Methyltransf_11"/>
    <property type="match status" value="1"/>
</dbReference>
<evidence type="ECO:0000313" key="2">
    <source>
        <dbReference type="EMBL" id="MBE9253691.1"/>
    </source>
</evidence>
<dbReference type="RefSeq" id="WP_194019460.1">
    <property type="nucleotide sequence ID" value="NZ_JADEVV010000016.1"/>
</dbReference>
<keyword evidence="2" id="KW-0489">Methyltransferase</keyword>
<evidence type="ECO:0000259" key="1">
    <source>
        <dbReference type="Pfam" id="PF08241"/>
    </source>
</evidence>
<evidence type="ECO:0000313" key="3">
    <source>
        <dbReference type="Proteomes" id="UP000658720"/>
    </source>
</evidence>
<keyword evidence="2" id="KW-0808">Transferase</keyword>
<name>A0ABR9VRJ8_9SYNC</name>
<proteinExistence type="predicted"/>
<organism evidence="2 3">
    <name type="scientific">Synechocystis salina LEGE 00031</name>
    <dbReference type="NCBI Taxonomy" id="1828736"/>
    <lineage>
        <taxon>Bacteria</taxon>
        <taxon>Bacillati</taxon>
        <taxon>Cyanobacteriota</taxon>
        <taxon>Cyanophyceae</taxon>
        <taxon>Synechococcales</taxon>
        <taxon>Merismopediaceae</taxon>
        <taxon>Synechocystis</taxon>
    </lineage>
</organism>
<dbReference type="EMBL" id="JADEVV010000016">
    <property type="protein sequence ID" value="MBE9253691.1"/>
    <property type="molecule type" value="Genomic_DNA"/>
</dbReference>
<dbReference type="Gene3D" id="3.40.50.150">
    <property type="entry name" value="Vaccinia Virus protein VP39"/>
    <property type="match status" value="1"/>
</dbReference>
<dbReference type="SUPFAM" id="SSF53335">
    <property type="entry name" value="S-adenosyl-L-methionine-dependent methyltransferases"/>
    <property type="match status" value="1"/>
</dbReference>
<sequence>MALLNPDQRSKLDPSNDGQFYAYPRFVTHVDNGFIDQLTELYRQKLKPGTKILDLMGSWVSHLPGEMNFAHVEGHGLNEEELAKNPRLDHYFVQNLNENPALGFPDGEFDAVLMAVSVQYLQYPEAVFSEIARILKPGGVVIVSFSNRMFYQKAIAAWRDGTDASHLQLVRAYIQSVKEFGPPEIIVKPGQNLPGFLQLLGMAGSDPFYAVVASVENGTVDNHG</sequence>
<accession>A0ABR9VRJ8</accession>
<reference evidence="2 3" key="1">
    <citation type="submission" date="2020-10" db="EMBL/GenBank/DDBJ databases">
        <authorList>
            <person name="Castelo-Branco R."/>
            <person name="Eusebio N."/>
            <person name="Adriana R."/>
            <person name="Vieira A."/>
            <person name="Brugerolle De Fraissinette N."/>
            <person name="Rezende De Castro R."/>
            <person name="Schneider M.P."/>
            <person name="Vasconcelos V."/>
            <person name="Leao P.N."/>
        </authorList>
    </citation>
    <scope>NUCLEOTIDE SEQUENCE [LARGE SCALE GENOMIC DNA]</scope>
    <source>
        <strain evidence="2 3">LEGE 00031</strain>
    </source>
</reference>
<gene>
    <name evidence="2" type="ORF">IQ217_07460</name>
</gene>
<dbReference type="GO" id="GO:0008168">
    <property type="term" value="F:methyltransferase activity"/>
    <property type="evidence" value="ECO:0007669"/>
    <property type="project" value="UniProtKB-KW"/>
</dbReference>
<protein>
    <submittedName>
        <fullName evidence="2">Class I SAM-dependent methyltransferase</fullName>
    </submittedName>
</protein>
<dbReference type="PANTHER" id="PTHR43036">
    <property type="entry name" value="OSJNBB0011N17.9 PROTEIN"/>
    <property type="match status" value="1"/>
</dbReference>
<dbReference type="CDD" id="cd02440">
    <property type="entry name" value="AdoMet_MTases"/>
    <property type="match status" value="1"/>
</dbReference>
<dbReference type="Proteomes" id="UP000658720">
    <property type="component" value="Unassembled WGS sequence"/>
</dbReference>